<dbReference type="GO" id="GO:0005886">
    <property type="term" value="C:plasma membrane"/>
    <property type="evidence" value="ECO:0007669"/>
    <property type="project" value="UniProtKB-SubCell"/>
</dbReference>
<dbReference type="PANTHER" id="PTHR36488:SF11">
    <property type="entry name" value="CASP-LIKE PROTEIN"/>
    <property type="match status" value="1"/>
</dbReference>
<dbReference type="NCBIfam" id="TIGR01569">
    <property type="entry name" value="A_tha_TIGR01569"/>
    <property type="match status" value="1"/>
</dbReference>
<gene>
    <name evidence="10" type="ORF">A4U43_C04F7160</name>
</gene>
<evidence type="ECO:0000256" key="8">
    <source>
        <dbReference type="RuleBase" id="RU361233"/>
    </source>
</evidence>
<keyword evidence="4 8" id="KW-1003">Cell membrane</keyword>
<organism evidence="10 11">
    <name type="scientific">Asparagus officinalis</name>
    <name type="common">Garden asparagus</name>
    <dbReference type="NCBI Taxonomy" id="4686"/>
    <lineage>
        <taxon>Eukaryota</taxon>
        <taxon>Viridiplantae</taxon>
        <taxon>Streptophyta</taxon>
        <taxon>Embryophyta</taxon>
        <taxon>Tracheophyta</taxon>
        <taxon>Spermatophyta</taxon>
        <taxon>Magnoliopsida</taxon>
        <taxon>Liliopsida</taxon>
        <taxon>Asparagales</taxon>
        <taxon>Asparagaceae</taxon>
        <taxon>Asparagoideae</taxon>
        <taxon>Asparagus</taxon>
    </lineage>
</organism>
<comment type="subunit">
    <text evidence="3 8">Homodimer and heterodimers.</text>
</comment>
<feature type="transmembrane region" description="Helical" evidence="8">
    <location>
        <begin position="101"/>
        <end position="127"/>
    </location>
</feature>
<evidence type="ECO:0000259" key="9">
    <source>
        <dbReference type="Pfam" id="PF04535"/>
    </source>
</evidence>
<keyword evidence="6 8" id="KW-1133">Transmembrane helix</keyword>
<comment type="similarity">
    <text evidence="2 8">Belongs to the Casparian strip membrane proteins (CASP) family.</text>
</comment>
<evidence type="ECO:0000313" key="11">
    <source>
        <dbReference type="Proteomes" id="UP000243459"/>
    </source>
</evidence>
<dbReference type="InterPro" id="IPR006459">
    <property type="entry name" value="CASP/CASPL"/>
</dbReference>
<evidence type="ECO:0000256" key="4">
    <source>
        <dbReference type="ARBA" id="ARBA00022475"/>
    </source>
</evidence>
<keyword evidence="11" id="KW-1185">Reference proteome</keyword>
<dbReference type="Proteomes" id="UP000243459">
    <property type="component" value="Chromosome 4"/>
</dbReference>
<dbReference type="Gramene" id="ONK71311">
    <property type="protein sequence ID" value="ONK71311"/>
    <property type="gene ID" value="A4U43_C04F7160"/>
</dbReference>
<sequence length="217" mass="22886">MISGDSASTAIIVRDPNIDSKGKAPIEPASPPAAAPKVQLAAISGKNNVRGCRRCIALLDFLLRLCAIGASLAATITMGTTEETLPFSGEFFQYHASYEDLPALTFFVIGNAVTAGYLVLSLPFSLVTVIWPQVLGLKLLLLVLDTVMLALVTSSAASAASIVYLAHNGDPKANWVSICMQFHGFCQRINGAVVASFVASVVLIVLVVMSGLVLRKH</sequence>
<dbReference type="InterPro" id="IPR006702">
    <property type="entry name" value="CASP_dom"/>
</dbReference>
<keyword evidence="5 8" id="KW-0812">Transmembrane</keyword>
<evidence type="ECO:0000256" key="5">
    <source>
        <dbReference type="ARBA" id="ARBA00022692"/>
    </source>
</evidence>
<feature type="domain" description="Casparian strip membrane protein" evidence="9">
    <location>
        <begin position="55"/>
        <end position="202"/>
    </location>
</feature>
<dbReference type="OrthoDB" id="753675at2759"/>
<dbReference type="EMBL" id="CM007384">
    <property type="protein sequence ID" value="ONK71311.1"/>
    <property type="molecule type" value="Genomic_DNA"/>
</dbReference>
<dbReference type="PANTHER" id="PTHR36488">
    <property type="entry name" value="CASP-LIKE PROTEIN 1U1"/>
    <property type="match status" value="1"/>
</dbReference>
<keyword evidence="7 8" id="KW-0472">Membrane</keyword>
<proteinExistence type="inferred from homology"/>
<dbReference type="AlphaFoldDB" id="A0A5P1F3V2"/>
<feature type="transmembrane region" description="Helical" evidence="8">
    <location>
        <begin position="61"/>
        <end position="81"/>
    </location>
</feature>
<evidence type="ECO:0000256" key="1">
    <source>
        <dbReference type="ARBA" id="ARBA00004651"/>
    </source>
</evidence>
<accession>A0A5P1F3V2</accession>
<comment type="subcellular location">
    <subcellularLocation>
        <location evidence="1 8">Cell membrane</location>
        <topology evidence="1 8">Multi-pass membrane protein</topology>
    </subcellularLocation>
</comment>
<feature type="transmembrane region" description="Helical" evidence="8">
    <location>
        <begin position="139"/>
        <end position="166"/>
    </location>
</feature>
<dbReference type="InterPro" id="IPR044173">
    <property type="entry name" value="CASPL"/>
</dbReference>
<protein>
    <recommendedName>
        <fullName evidence="8">CASP-like protein</fullName>
    </recommendedName>
</protein>
<evidence type="ECO:0000256" key="3">
    <source>
        <dbReference type="ARBA" id="ARBA00011489"/>
    </source>
</evidence>
<feature type="transmembrane region" description="Helical" evidence="8">
    <location>
        <begin position="192"/>
        <end position="214"/>
    </location>
</feature>
<name>A0A5P1F3V2_ASPOF</name>
<evidence type="ECO:0000313" key="10">
    <source>
        <dbReference type="EMBL" id="ONK71311.1"/>
    </source>
</evidence>
<dbReference type="OMA" id="MPRRTHH"/>
<dbReference type="Pfam" id="PF04535">
    <property type="entry name" value="CASP_dom"/>
    <property type="match status" value="1"/>
</dbReference>
<evidence type="ECO:0000256" key="7">
    <source>
        <dbReference type="ARBA" id="ARBA00023136"/>
    </source>
</evidence>
<evidence type="ECO:0000256" key="2">
    <source>
        <dbReference type="ARBA" id="ARBA00007651"/>
    </source>
</evidence>
<reference evidence="11" key="1">
    <citation type="journal article" date="2017" name="Nat. Commun.">
        <title>The asparagus genome sheds light on the origin and evolution of a young Y chromosome.</title>
        <authorList>
            <person name="Harkess A."/>
            <person name="Zhou J."/>
            <person name="Xu C."/>
            <person name="Bowers J.E."/>
            <person name="Van der Hulst R."/>
            <person name="Ayyampalayam S."/>
            <person name="Mercati F."/>
            <person name="Riccardi P."/>
            <person name="McKain M.R."/>
            <person name="Kakrana A."/>
            <person name="Tang H."/>
            <person name="Ray J."/>
            <person name="Groenendijk J."/>
            <person name="Arikit S."/>
            <person name="Mathioni S.M."/>
            <person name="Nakano M."/>
            <person name="Shan H."/>
            <person name="Telgmann-Rauber A."/>
            <person name="Kanno A."/>
            <person name="Yue Z."/>
            <person name="Chen H."/>
            <person name="Li W."/>
            <person name="Chen Y."/>
            <person name="Xu X."/>
            <person name="Zhang Y."/>
            <person name="Luo S."/>
            <person name="Chen H."/>
            <person name="Gao J."/>
            <person name="Mao Z."/>
            <person name="Pires J.C."/>
            <person name="Luo M."/>
            <person name="Kudrna D."/>
            <person name="Wing R.A."/>
            <person name="Meyers B.C."/>
            <person name="Yi K."/>
            <person name="Kong H."/>
            <person name="Lavrijsen P."/>
            <person name="Sunseri F."/>
            <person name="Falavigna A."/>
            <person name="Ye Y."/>
            <person name="Leebens-Mack J.H."/>
            <person name="Chen G."/>
        </authorList>
    </citation>
    <scope>NUCLEOTIDE SEQUENCE [LARGE SCALE GENOMIC DNA]</scope>
    <source>
        <strain evidence="11">cv. DH0086</strain>
    </source>
</reference>
<evidence type="ECO:0000256" key="6">
    <source>
        <dbReference type="ARBA" id="ARBA00022989"/>
    </source>
</evidence>